<dbReference type="GO" id="GO:0047265">
    <property type="term" value="F:poly(glycerol-phosphate) alpha-glucosyltransferase activity"/>
    <property type="evidence" value="ECO:0007669"/>
    <property type="project" value="UniProtKB-EC"/>
</dbReference>
<feature type="domain" description="Glycosyl transferase family 1" evidence="3">
    <location>
        <begin position="293"/>
        <end position="448"/>
    </location>
</feature>
<evidence type="ECO:0000256" key="1">
    <source>
        <dbReference type="ARBA" id="ARBA00022676"/>
    </source>
</evidence>
<dbReference type="Proteomes" id="UP001195422">
    <property type="component" value="Unassembled WGS sequence"/>
</dbReference>
<evidence type="ECO:0000313" key="5">
    <source>
        <dbReference type="Proteomes" id="UP001195422"/>
    </source>
</evidence>
<dbReference type="RefSeq" id="WP_188947818.1">
    <property type="nucleotide sequence ID" value="NZ_BMPH01000004.1"/>
</dbReference>
<reference evidence="4 5" key="1">
    <citation type="submission" date="2021-03" db="EMBL/GenBank/DDBJ databases">
        <title>Sequencing the genomes of 1000 actinobacteria strains.</title>
        <authorList>
            <person name="Klenk H.-P."/>
        </authorList>
    </citation>
    <scope>NUCLEOTIDE SEQUENCE [LARGE SCALE GENOMIC DNA]</scope>
    <source>
        <strain evidence="4 5">DSM 20168</strain>
    </source>
</reference>
<dbReference type="Pfam" id="PF00534">
    <property type="entry name" value="Glycos_transf_1"/>
    <property type="match status" value="1"/>
</dbReference>
<dbReference type="PANTHER" id="PTHR12526">
    <property type="entry name" value="GLYCOSYLTRANSFERASE"/>
    <property type="match status" value="1"/>
</dbReference>
<comment type="caution">
    <text evidence="4">The sequence shown here is derived from an EMBL/GenBank/DDBJ whole genome shotgun (WGS) entry which is preliminary data.</text>
</comment>
<dbReference type="EMBL" id="JAGIOJ010000001">
    <property type="protein sequence ID" value="MBP2399477.1"/>
    <property type="molecule type" value="Genomic_DNA"/>
</dbReference>
<dbReference type="EC" id="2.4.1.52" evidence="4"/>
<protein>
    <submittedName>
        <fullName evidence="4">Poly(Glycerol-phosphate) alpha-glucosyltransferase</fullName>
        <ecNumber evidence="4">2.4.1.52</ecNumber>
    </submittedName>
</protein>
<dbReference type="InterPro" id="IPR001296">
    <property type="entry name" value="Glyco_trans_1"/>
</dbReference>
<evidence type="ECO:0000313" key="4">
    <source>
        <dbReference type="EMBL" id="MBP2399477.1"/>
    </source>
</evidence>
<keyword evidence="1 4" id="KW-0328">Glycosyltransferase</keyword>
<proteinExistence type="predicted"/>
<evidence type="ECO:0000256" key="2">
    <source>
        <dbReference type="ARBA" id="ARBA00022679"/>
    </source>
</evidence>
<keyword evidence="5" id="KW-1185">Reference proteome</keyword>
<keyword evidence="2 4" id="KW-0808">Transferase</keyword>
<evidence type="ECO:0000259" key="3">
    <source>
        <dbReference type="Pfam" id="PF00534"/>
    </source>
</evidence>
<dbReference type="PANTHER" id="PTHR12526:SF629">
    <property type="entry name" value="TEICHURONIC ACID BIOSYNTHESIS GLYCOSYLTRANSFERASE TUAH-RELATED"/>
    <property type="match status" value="1"/>
</dbReference>
<dbReference type="Gene3D" id="3.40.50.2000">
    <property type="entry name" value="Glycogen Phosphorylase B"/>
    <property type="match status" value="3"/>
</dbReference>
<sequence length="598" mass="65330">MDIQTEPLDAYMVTWQVELEFGGMTTVCLQRAAAFAERYGHASVVTFNADPAYEVVLQSLRERGKLSEKVRHVNFYEHLAAHPLKPQAKLAAAKFVPEHTDFRAALSNTYLDSDTATFSEQSYAGPEKEVERKSYFRRNGTVYLTDTKFPSGGTERRLLEVVNESGAVTARFASAAALYRYWLSELVDHEHSLVVVDSKFSAKFLSAWNTVHVPKLFAFHSTHVKAGQNLLTGALADGHAPMIEQRAKWDGFVFLTEAQRSAYVARFGDAERTFVVPNPVRSGHIDPPLPQRNPAHLIAAGSLTVNKNVAASIKVVAELKKRGLEATLNVVGQGSQLNVLEQLASDLEIRDNIVFHGYSDQLPRHFAASAIHLLTSTNEGQALVLIESQQQGCVPVSYDINFGPADSITDGHNGFLLPHGDITAMADKAEALIRDQELAARMSANARKFAEDWASRDIVALWIETRDEAARLKKSGSPEQLAAFTADLQGMDFLDGSVKIRFAHGVPAPVTGQFELVLIGRDSKEVLASIPASEVAAENAAFTVSTEILAQPGVADAIGDASVKFSNGSSSETKRLRLADPVLVPYLTAYNNLSIKRV</sequence>
<name>A0ABS4XT91_GLUPR</name>
<dbReference type="SUPFAM" id="SSF53756">
    <property type="entry name" value="UDP-Glycosyltransferase/glycogen phosphorylase"/>
    <property type="match status" value="1"/>
</dbReference>
<accession>A0ABS4XT91</accession>
<gene>
    <name evidence="4" type="ORF">JOF39_002558</name>
</gene>
<organism evidence="4 5">
    <name type="scientific">Glutamicibacter protophormiae</name>
    <name type="common">Brevibacterium protophormiae</name>
    <dbReference type="NCBI Taxonomy" id="37930"/>
    <lineage>
        <taxon>Bacteria</taxon>
        <taxon>Bacillati</taxon>
        <taxon>Actinomycetota</taxon>
        <taxon>Actinomycetes</taxon>
        <taxon>Micrococcales</taxon>
        <taxon>Micrococcaceae</taxon>
        <taxon>Glutamicibacter</taxon>
    </lineage>
</organism>